<feature type="chain" id="PRO_5019029834" evidence="2">
    <location>
        <begin position="20"/>
        <end position="201"/>
    </location>
</feature>
<organism evidence="4 6">
    <name type="scientific">Brevundimonas diminuta</name>
    <name type="common">Pseudomonas diminuta</name>
    <dbReference type="NCBI Taxonomy" id="293"/>
    <lineage>
        <taxon>Bacteria</taxon>
        <taxon>Pseudomonadati</taxon>
        <taxon>Pseudomonadota</taxon>
        <taxon>Alphaproteobacteria</taxon>
        <taxon>Caulobacterales</taxon>
        <taxon>Caulobacteraceae</taxon>
        <taxon>Brevundimonas</taxon>
    </lineage>
</organism>
<evidence type="ECO:0000256" key="1">
    <source>
        <dbReference type="ARBA" id="ARBA00005791"/>
    </source>
</evidence>
<keyword evidence="2" id="KW-0732">Signal</keyword>
<dbReference type="RefSeq" id="WP_128719651.1">
    <property type="nucleotide sequence ID" value="NZ_BJNC01000003.1"/>
</dbReference>
<dbReference type="PANTHER" id="PTHR13887">
    <property type="entry name" value="GLUTATHIONE S-TRANSFERASE KAPPA"/>
    <property type="match status" value="1"/>
</dbReference>
<dbReference type="Pfam" id="PF13462">
    <property type="entry name" value="Thioredoxin_4"/>
    <property type="match status" value="1"/>
</dbReference>
<accession>A0A410NWM3</accession>
<dbReference type="Gene3D" id="3.40.30.10">
    <property type="entry name" value="Glutaredoxin"/>
    <property type="match status" value="1"/>
</dbReference>
<feature type="signal peptide" evidence="2">
    <location>
        <begin position="1"/>
        <end position="19"/>
    </location>
</feature>
<evidence type="ECO:0000259" key="3">
    <source>
        <dbReference type="Pfam" id="PF13462"/>
    </source>
</evidence>
<proteinExistence type="inferred from homology"/>
<feature type="domain" description="Thioredoxin-like fold" evidence="3">
    <location>
        <begin position="31"/>
        <end position="198"/>
    </location>
</feature>
<dbReference type="PANTHER" id="PTHR13887:SF56">
    <property type="entry name" value="THIOREDOXIN-LIKE REDUCTASE RV2466C"/>
    <property type="match status" value="1"/>
</dbReference>
<evidence type="ECO:0000313" key="5">
    <source>
        <dbReference type="EMBL" id="QQB88343.1"/>
    </source>
</evidence>
<reference evidence="4 6" key="1">
    <citation type="submission" date="2019-01" db="EMBL/GenBank/DDBJ databases">
        <title>Brevundimonas diminuta Genome sequencing and assembly.</title>
        <authorList>
            <person name="Chen H."/>
        </authorList>
    </citation>
    <scope>NUCLEOTIDE SEQUENCE [LARGE SCALE GENOMIC DNA]</scope>
    <source>
        <strain evidence="4">ATCC</strain>
        <strain evidence="6">ATCC(B) 19146</strain>
    </source>
</reference>
<dbReference type="SUPFAM" id="SSF52833">
    <property type="entry name" value="Thioredoxin-like"/>
    <property type="match status" value="1"/>
</dbReference>
<dbReference type="Proteomes" id="UP000287388">
    <property type="component" value="Chromosome"/>
</dbReference>
<keyword evidence="7" id="KW-1185">Reference proteome</keyword>
<dbReference type="InterPro" id="IPR012336">
    <property type="entry name" value="Thioredoxin-like_fold"/>
</dbReference>
<dbReference type="EMBL" id="CP066026">
    <property type="protein sequence ID" value="QQB88343.1"/>
    <property type="molecule type" value="Genomic_DNA"/>
</dbReference>
<dbReference type="KEGG" id="bdm:EQG53_07840"/>
<evidence type="ECO:0000313" key="4">
    <source>
        <dbReference type="EMBL" id="QAT14284.1"/>
    </source>
</evidence>
<dbReference type="AlphaFoldDB" id="A0A410NWM3"/>
<dbReference type="EMBL" id="CP035093">
    <property type="protein sequence ID" value="QAT14284.1"/>
    <property type="molecule type" value="Genomic_DNA"/>
</dbReference>
<dbReference type="Proteomes" id="UP000596117">
    <property type="component" value="Chromosome"/>
</dbReference>
<evidence type="ECO:0000313" key="7">
    <source>
        <dbReference type="Proteomes" id="UP000596117"/>
    </source>
</evidence>
<reference evidence="5 7" key="2">
    <citation type="submission" date="2020-12" db="EMBL/GenBank/DDBJ databases">
        <title>FDA dAtabase for Regulatory Grade micrObial Sequences (FDA-ARGOS): Supporting development and validation of Infectious Disease Dx tests.</title>
        <authorList>
            <person name="Kerrigan L."/>
            <person name="Long C."/>
            <person name="Tallon L."/>
            <person name="Sadzewicz L."/>
            <person name="Zhao X."/>
            <person name="Boylan J."/>
            <person name="Ott S."/>
            <person name="Bowen H."/>
            <person name="Vavikolanu K."/>
            <person name="Mehta A."/>
            <person name="Aluvathingal J."/>
            <person name="Nadendla S."/>
            <person name="Yan Y."/>
            <person name="Sichtig H."/>
        </authorList>
    </citation>
    <scope>NUCLEOTIDE SEQUENCE [LARGE SCALE GENOMIC DNA]</scope>
    <source>
        <strain evidence="5 7">FDAARGOS_1026</strain>
    </source>
</reference>
<gene>
    <name evidence="4" type="ORF">EQG53_07840</name>
    <name evidence="5" type="ORF">I6H83_14595</name>
</gene>
<comment type="similarity">
    <text evidence="1">Belongs to the thioredoxin family. DsbA subfamily.</text>
</comment>
<dbReference type="PROSITE" id="PS51257">
    <property type="entry name" value="PROKAR_LIPOPROTEIN"/>
    <property type="match status" value="1"/>
</dbReference>
<evidence type="ECO:0000313" key="6">
    <source>
        <dbReference type="Proteomes" id="UP000287388"/>
    </source>
</evidence>
<evidence type="ECO:0000256" key="2">
    <source>
        <dbReference type="SAM" id="SignalP"/>
    </source>
</evidence>
<name>A0A410NWM3_BREDI</name>
<protein>
    <submittedName>
        <fullName evidence="4">DsbA family protein</fullName>
    </submittedName>
</protein>
<dbReference type="InterPro" id="IPR036249">
    <property type="entry name" value="Thioredoxin-like_sf"/>
</dbReference>
<sequence length="201" mass="21039">MMKRAAVVGMAATALILSACNQGGGSGAAATQGDMAMGAAEGAKVTVVEYASTTCAGCAAWNETVWPDFKAKYVDNNKVRFVFREFPTPPQDVAVAGFLIARCAGDDKYFEVVDHLMRAQTEMRNGVPPREILLRTAQAAGLSEAQFQECATDKAAVAALEQRIKQASAAGVTGTPTFMVNGQIVTDNSLSGLSASIDPLL</sequence>